<dbReference type="EMBL" id="UFTD01000004">
    <property type="protein sequence ID" value="SSZ40952.1"/>
    <property type="molecule type" value="Genomic_DNA"/>
</dbReference>
<organism evidence="1 2">
    <name type="scientific">Bartonella grahamii</name>
    <dbReference type="NCBI Taxonomy" id="33045"/>
    <lineage>
        <taxon>Bacteria</taxon>
        <taxon>Pseudomonadati</taxon>
        <taxon>Pseudomonadota</taxon>
        <taxon>Alphaproteobacteria</taxon>
        <taxon>Hyphomicrobiales</taxon>
        <taxon>Bartonellaceae</taxon>
        <taxon>Bartonella</taxon>
    </lineage>
</organism>
<evidence type="ECO:0000313" key="2">
    <source>
        <dbReference type="Proteomes" id="UP000253846"/>
    </source>
</evidence>
<gene>
    <name evidence="1" type="ORF">NCTC12860_02113</name>
</gene>
<accession>A0A336NFD8</accession>
<reference evidence="1 2" key="1">
    <citation type="submission" date="2018-06" db="EMBL/GenBank/DDBJ databases">
        <authorList>
            <consortium name="Pathogen Informatics"/>
            <person name="Doyle S."/>
        </authorList>
    </citation>
    <scope>NUCLEOTIDE SEQUENCE [LARGE SCALE GENOMIC DNA]</scope>
    <source>
        <strain evidence="1 2">NCTC12860</strain>
    </source>
</reference>
<dbReference type="Proteomes" id="UP000253846">
    <property type="component" value="Unassembled WGS sequence"/>
</dbReference>
<sequence length="84" mass="9151">MLEGIVTVDNNQKTSVIRLLSQSAFLEYKNGISVCFKAKGKNVGATTIALNNLAGKPVYKATETGLLALSGGEIQWLSLYRYLR</sequence>
<dbReference type="AlphaFoldDB" id="A0A336NFD8"/>
<name>A0A336NFD8_BARGR</name>
<protein>
    <submittedName>
        <fullName evidence="1">Uncharacterized protein</fullName>
    </submittedName>
</protein>
<evidence type="ECO:0000313" key="1">
    <source>
        <dbReference type="EMBL" id="SSZ40952.1"/>
    </source>
</evidence>
<proteinExistence type="predicted"/>